<dbReference type="GO" id="GO:0005634">
    <property type="term" value="C:nucleus"/>
    <property type="evidence" value="ECO:0007669"/>
    <property type="project" value="TreeGrafter"/>
</dbReference>
<dbReference type="SMART" id="SM00184">
    <property type="entry name" value="RING"/>
    <property type="match status" value="1"/>
</dbReference>
<proteinExistence type="predicted"/>
<dbReference type="GO" id="GO:0006511">
    <property type="term" value="P:ubiquitin-dependent protein catabolic process"/>
    <property type="evidence" value="ECO:0007669"/>
    <property type="project" value="TreeGrafter"/>
</dbReference>
<evidence type="ECO:0000256" key="4">
    <source>
        <dbReference type="PROSITE-ProRule" id="PRU00175"/>
    </source>
</evidence>
<feature type="compositionally biased region" description="Polar residues" evidence="5">
    <location>
        <begin position="382"/>
        <end position="415"/>
    </location>
</feature>
<feature type="compositionally biased region" description="Polar residues" evidence="5">
    <location>
        <begin position="554"/>
        <end position="589"/>
    </location>
</feature>
<sequence length="757" mass="84095">MEEMDIEQVVDVPDTPDRIIAHAQLGRESNSSAAAHSRTSDFRDKECLNKLGVSSRLVGESGHDRRLRLNRQGVPVNMDELKPRNKSIAFSPSENFYPSKNIPLFRRGAMVNDSKPETHNIGMRSRDKGKAEHIKMPSKQPLYLEKDALFDMAFPRSASKSLQAQETRDVQISSNGESSLHFSRMTSSNSLKGKEKIGVSSCNGSGSAINHGKEVDLNSVSQPKVEKQMSASHLAVTSPRVTGQKRLVRNGCISPHNIASRAQRLAERLRVGSADIGKYHSSNMVSDGPPTVDIKEVVAEENNCHRAKGKGLVLHSSKSKEHDAKVANVSTSSGPNNKAPNESRDALLGGWRSTRNRGKKMYYPDDEDGCFGDEQLERRDNGNGNFTSNGGDSTDQGEGQTASRHVSGHNQTSQPHHIGNGHTKRQKKRALTLRNHSECSSIVPDDSEIFFLGSSLESSSSRSSRTLNRQHQGILDPIYEIDDESFTEMRNGNSQGLGSVNDDSDARARQVEADEMLARELQEQLYHEVPVFGGSEPDEDLAWVLQQEEDTFLAASSQNHPRSRTRSSSTLHANRQPQPRSFHNPSNRRVAQARVPATRTSQLRSRLFNRSPAALSRARNPSLATLSTARNFQFPLGMDIDMRLDILEALEEFSDMSMTTSRILQVQRDFNENDYEMLLALDENNHQRGASVNRINSLPESTVQTDNFEETCAICLETPTVGETIRHLPCLHKFHKDCIDPWLGRKTSCPVCKSSIT</sequence>
<keyword evidence="2 4" id="KW-0863">Zinc-finger</keyword>
<feature type="compositionally biased region" description="Polar residues" evidence="5">
    <location>
        <begin position="328"/>
        <end position="340"/>
    </location>
</feature>
<organism evidence="7 8">
    <name type="scientific">Jatropha curcas</name>
    <name type="common">Barbados nut</name>
    <dbReference type="NCBI Taxonomy" id="180498"/>
    <lineage>
        <taxon>Eukaryota</taxon>
        <taxon>Viridiplantae</taxon>
        <taxon>Streptophyta</taxon>
        <taxon>Embryophyta</taxon>
        <taxon>Tracheophyta</taxon>
        <taxon>Spermatophyta</taxon>
        <taxon>Magnoliopsida</taxon>
        <taxon>eudicotyledons</taxon>
        <taxon>Gunneridae</taxon>
        <taxon>Pentapetalae</taxon>
        <taxon>rosids</taxon>
        <taxon>fabids</taxon>
        <taxon>Malpighiales</taxon>
        <taxon>Euphorbiaceae</taxon>
        <taxon>Crotonoideae</taxon>
        <taxon>Jatropheae</taxon>
        <taxon>Jatropha</taxon>
    </lineage>
</organism>
<accession>A0A067JLF2</accession>
<evidence type="ECO:0000313" key="7">
    <source>
        <dbReference type="EMBL" id="KDP20329.1"/>
    </source>
</evidence>
<evidence type="ECO:0000256" key="1">
    <source>
        <dbReference type="ARBA" id="ARBA00022723"/>
    </source>
</evidence>
<dbReference type="KEGG" id="jcu:105650374"/>
<protein>
    <recommendedName>
        <fullName evidence="6">RING-type domain-containing protein</fullName>
    </recommendedName>
</protein>
<dbReference type="Pfam" id="PF13639">
    <property type="entry name" value="zf-RING_2"/>
    <property type="match status" value="1"/>
</dbReference>
<feature type="compositionally biased region" description="Polar residues" evidence="5">
    <location>
        <begin position="160"/>
        <end position="191"/>
    </location>
</feature>
<dbReference type="PANTHER" id="PTHR45931:SF25">
    <property type="entry name" value="E3 UBIQUITIN-PROTEIN LIGASE RLIM-LIKE ISOFORM X1"/>
    <property type="match status" value="1"/>
</dbReference>
<dbReference type="PROSITE" id="PS50089">
    <property type="entry name" value="ZF_RING_2"/>
    <property type="match status" value="1"/>
</dbReference>
<feature type="region of interest" description="Disordered" evidence="5">
    <location>
        <begin position="160"/>
        <end position="203"/>
    </location>
</feature>
<keyword evidence="8" id="KW-1185">Reference proteome</keyword>
<dbReference type="AlphaFoldDB" id="A0A067JLF2"/>
<evidence type="ECO:0000259" key="6">
    <source>
        <dbReference type="PROSITE" id="PS50089"/>
    </source>
</evidence>
<dbReference type="EMBL" id="KK916248">
    <property type="protein sequence ID" value="KDP20329.1"/>
    <property type="molecule type" value="Genomic_DNA"/>
</dbReference>
<dbReference type="CDD" id="cd16454">
    <property type="entry name" value="RING-H2_PA-TM-RING"/>
    <property type="match status" value="1"/>
</dbReference>
<keyword evidence="3" id="KW-0862">Zinc</keyword>
<feature type="region of interest" description="Disordered" evidence="5">
    <location>
        <begin position="553"/>
        <end position="600"/>
    </location>
</feature>
<dbReference type="InterPro" id="IPR001841">
    <property type="entry name" value="Znf_RING"/>
</dbReference>
<dbReference type="SUPFAM" id="SSF57850">
    <property type="entry name" value="RING/U-box"/>
    <property type="match status" value="1"/>
</dbReference>
<keyword evidence="1" id="KW-0479">Metal-binding</keyword>
<reference evidence="7 8" key="1">
    <citation type="journal article" date="2014" name="PLoS ONE">
        <title>Global Analysis of Gene Expression Profiles in Physic Nut (Jatropha curcas L.) Seedlings Exposed to Salt Stress.</title>
        <authorList>
            <person name="Zhang L."/>
            <person name="Zhang C."/>
            <person name="Wu P."/>
            <person name="Chen Y."/>
            <person name="Li M."/>
            <person name="Jiang H."/>
            <person name="Wu G."/>
        </authorList>
    </citation>
    <scope>NUCLEOTIDE SEQUENCE [LARGE SCALE GENOMIC DNA]</scope>
    <source>
        <strain evidence="8">cv. GZQX0401</strain>
        <tissue evidence="7">Young leaves</tissue>
    </source>
</reference>
<name>A0A067JLF2_JATCU</name>
<dbReference type="Gene3D" id="3.30.40.10">
    <property type="entry name" value="Zinc/RING finger domain, C3HC4 (zinc finger)"/>
    <property type="match status" value="1"/>
</dbReference>
<dbReference type="Proteomes" id="UP000027138">
    <property type="component" value="Unassembled WGS sequence"/>
</dbReference>
<evidence type="ECO:0000256" key="5">
    <source>
        <dbReference type="SAM" id="MobiDB-lite"/>
    </source>
</evidence>
<dbReference type="GO" id="GO:0008270">
    <property type="term" value="F:zinc ion binding"/>
    <property type="evidence" value="ECO:0007669"/>
    <property type="project" value="UniProtKB-KW"/>
</dbReference>
<evidence type="ECO:0000256" key="3">
    <source>
        <dbReference type="ARBA" id="ARBA00022833"/>
    </source>
</evidence>
<feature type="domain" description="RING-type" evidence="6">
    <location>
        <begin position="712"/>
        <end position="753"/>
    </location>
</feature>
<dbReference type="InterPro" id="IPR051834">
    <property type="entry name" value="RING_finger_E3_ligase"/>
</dbReference>
<dbReference type="OrthoDB" id="8062037at2759"/>
<dbReference type="FunFam" id="3.30.40.10:FF:000594">
    <property type="entry name" value="RING/U-box superfamily protein"/>
    <property type="match status" value="1"/>
</dbReference>
<dbReference type="GO" id="GO:0061630">
    <property type="term" value="F:ubiquitin protein ligase activity"/>
    <property type="evidence" value="ECO:0007669"/>
    <property type="project" value="TreeGrafter"/>
</dbReference>
<dbReference type="PANTHER" id="PTHR45931">
    <property type="entry name" value="SI:CH211-59O9.10"/>
    <property type="match status" value="1"/>
</dbReference>
<evidence type="ECO:0000256" key="2">
    <source>
        <dbReference type="ARBA" id="ARBA00022771"/>
    </source>
</evidence>
<evidence type="ECO:0000313" key="8">
    <source>
        <dbReference type="Proteomes" id="UP000027138"/>
    </source>
</evidence>
<gene>
    <name evidence="7" type="ORF">JCGZ_06415</name>
</gene>
<dbReference type="InterPro" id="IPR013083">
    <property type="entry name" value="Znf_RING/FYVE/PHD"/>
</dbReference>
<feature type="region of interest" description="Disordered" evidence="5">
    <location>
        <begin position="312"/>
        <end position="438"/>
    </location>
</feature>
<feature type="compositionally biased region" description="Basic residues" evidence="5">
    <location>
        <begin position="422"/>
        <end position="431"/>
    </location>
</feature>
<dbReference type="STRING" id="180498.A0A067JLF2"/>